<dbReference type="Proteomes" id="UP000199400">
    <property type="component" value="Unassembled WGS sequence"/>
</dbReference>
<keyword evidence="2" id="KW-1185">Reference proteome</keyword>
<dbReference type="RefSeq" id="WP_096329516.1">
    <property type="nucleotide sequence ID" value="NZ_FOMX01000003.1"/>
</dbReference>
<accession>A0A1I1UAQ0</accession>
<organism evidence="1 2">
    <name type="scientific">Nannocystis exedens</name>
    <dbReference type="NCBI Taxonomy" id="54"/>
    <lineage>
        <taxon>Bacteria</taxon>
        <taxon>Pseudomonadati</taxon>
        <taxon>Myxococcota</taxon>
        <taxon>Polyangia</taxon>
        <taxon>Nannocystales</taxon>
        <taxon>Nannocystaceae</taxon>
        <taxon>Nannocystis</taxon>
    </lineage>
</organism>
<evidence type="ECO:0000313" key="1">
    <source>
        <dbReference type="EMBL" id="SFD66648.1"/>
    </source>
</evidence>
<dbReference type="OrthoDB" id="5413160at2"/>
<dbReference type="Pfam" id="PF10974">
    <property type="entry name" value="DUF2804"/>
    <property type="match status" value="1"/>
</dbReference>
<sequence length="299" mass="34971">MQLEEKWLVRTPRAEGALRQKEWWFSDLHDPRAGVYMSWSFARAFAVDKFRLWLCDLAGDDSWSVDRNLYLDRAQTPGVLDLRHRGAVDLEYRGDGDGRAAFRARTPELRVDLEICREGLPFTRRDNYFRCSYALLHRFFNRVRGEVEVSGRRFVVDTARSYYDHCFGVVPRRASWQWLAVQNDDIALASLVNHGAYAQRYTQVFWRGAWHRLDPDVDFDYDRGDLAAPWRVRSRELDLVVRPRRVHRDRVTIPPLVPFLVDLQHNELFVEVEGELRLGGASVPLQGLTGVAEEHDGRW</sequence>
<dbReference type="AlphaFoldDB" id="A0A1I1UAQ0"/>
<name>A0A1I1UAQ0_9BACT</name>
<evidence type="ECO:0008006" key="3">
    <source>
        <dbReference type="Google" id="ProtNLM"/>
    </source>
</evidence>
<dbReference type="EMBL" id="FOMX01000003">
    <property type="protein sequence ID" value="SFD66648.1"/>
    <property type="molecule type" value="Genomic_DNA"/>
</dbReference>
<dbReference type="InterPro" id="IPR021243">
    <property type="entry name" value="DUF2804"/>
</dbReference>
<dbReference type="STRING" id="54.SAMN02745121_01026"/>
<gene>
    <name evidence="1" type="ORF">SAMN02745121_01026</name>
</gene>
<proteinExistence type="predicted"/>
<protein>
    <recommendedName>
        <fullName evidence="3">Tocopherol cyclase</fullName>
    </recommendedName>
</protein>
<evidence type="ECO:0000313" key="2">
    <source>
        <dbReference type="Proteomes" id="UP000199400"/>
    </source>
</evidence>
<dbReference type="SUPFAM" id="SSF159245">
    <property type="entry name" value="AttH-like"/>
    <property type="match status" value="1"/>
</dbReference>
<reference evidence="2" key="1">
    <citation type="submission" date="2016-10" db="EMBL/GenBank/DDBJ databases">
        <authorList>
            <person name="Varghese N."/>
            <person name="Submissions S."/>
        </authorList>
    </citation>
    <scope>NUCLEOTIDE SEQUENCE [LARGE SCALE GENOMIC DNA]</scope>
    <source>
        <strain evidence="2">ATCC 25963</strain>
    </source>
</reference>